<feature type="transmembrane region" description="Helical" evidence="1">
    <location>
        <begin position="388"/>
        <end position="407"/>
    </location>
</feature>
<feature type="transmembrane region" description="Helical" evidence="1">
    <location>
        <begin position="121"/>
        <end position="139"/>
    </location>
</feature>
<comment type="caution">
    <text evidence="2">The sequence shown here is derived from an EMBL/GenBank/DDBJ whole genome shotgun (WGS) entry which is preliminary data.</text>
</comment>
<dbReference type="PANTHER" id="PTHR31303">
    <property type="entry name" value="CTP-DEPENDENT DIACYLGLYCEROL KINASE 1"/>
    <property type="match status" value="1"/>
</dbReference>
<keyword evidence="1" id="KW-1133">Transmembrane helix</keyword>
<keyword evidence="3" id="KW-1185">Reference proteome</keyword>
<dbReference type="RefSeq" id="WP_183530048.1">
    <property type="nucleotide sequence ID" value="NZ_JACIJM010000008.1"/>
</dbReference>
<feature type="transmembrane region" description="Helical" evidence="1">
    <location>
        <begin position="229"/>
        <end position="250"/>
    </location>
</feature>
<feature type="transmembrane region" description="Helical" evidence="1">
    <location>
        <begin position="160"/>
        <end position="181"/>
    </location>
</feature>
<sequence>MTIALQIFLAFGSVVVLLGLMTVVQRVARKHSISAELQRKLVHIGTGLYALTLPWLFPDRWPVYMLVGLTLLVMLVLRLPKVSSTGIGSTLHGVDRQSYGDMFLAIAVGLCLFLADDQLYLYVLPIAVLTLADAAAALAGTTYGSRFFKVEDGQKSLEGCVVFFAVTLVLSMLCLMVMTTFDPVNIILLSLMVAGFGTLVEAVSWRGFDNLFLPLGILVFLASHGGREVQDLVALAALFAATLIGFRTISPIIGLTNHAGRVYVTTVFLLLAVTSFHNAMLPISVFLAHAWSRTINPGDSAFPDLDIVAGVVLLSLFWLTLGNATGWNAVSFYGITAMGLSMGFCGIALGVKPLPARILGAIGVILGLCLLRYISLNLNDGVRNWSGPMWSVAFINLSLISMTTLTAPHLFRRFRVTKLIAMSLLTPLASYCISTNFEGLL</sequence>
<name>A0A7W9BME3_9RHOB</name>
<accession>A0A7W9BME3</accession>
<feature type="transmembrane region" description="Helical" evidence="1">
    <location>
        <begin position="6"/>
        <end position="28"/>
    </location>
</feature>
<gene>
    <name evidence="2" type="ORF">FHS72_002762</name>
</gene>
<feature type="transmembrane region" description="Helical" evidence="1">
    <location>
        <begin position="99"/>
        <end position="115"/>
    </location>
</feature>
<feature type="transmembrane region" description="Helical" evidence="1">
    <location>
        <begin position="358"/>
        <end position="376"/>
    </location>
</feature>
<keyword evidence="2" id="KW-0808">Transferase</keyword>
<dbReference type="GO" id="GO:0010276">
    <property type="term" value="F:phytol kinase activity"/>
    <property type="evidence" value="ECO:0007669"/>
    <property type="project" value="UniProtKB-EC"/>
</dbReference>
<proteinExistence type="predicted"/>
<reference evidence="2 3" key="1">
    <citation type="submission" date="2020-08" db="EMBL/GenBank/DDBJ databases">
        <title>Genomic Encyclopedia of Type Strains, Phase IV (KMG-IV): sequencing the most valuable type-strain genomes for metagenomic binning, comparative biology and taxonomic classification.</title>
        <authorList>
            <person name="Goeker M."/>
        </authorList>
    </citation>
    <scope>NUCLEOTIDE SEQUENCE [LARGE SCALE GENOMIC DNA]</scope>
    <source>
        <strain evidence="2 3">DSM 101064</strain>
    </source>
</reference>
<dbReference type="EMBL" id="JACIJM010000008">
    <property type="protein sequence ID" value="MBB5723125.1"/>
    <property type="molecule type" value="Genomic_DNA"/>
</dbReference>
<dbReference type="EC" id="2.7.1.182" evidence="2"/>
<evidence type="ECO:0000256" key="1">
    <source>
        <dbReference type="SAM" id="Phobius"/>
    </source>
</evidence>
<feature type="transmembrane region" description="Helical" evidence="1">
    <location>
        <begin position="262"/>
        <end position="288"/>
    </location>
</feature>
<dbReference type="Proteomes" id="UP000535415">
    <property type="component" value="Unassembled WGS sequence"/>
</dbReference>
<dbReference type="GO" id="GO:0004143">
    <property type="term" value="F:ATP-dependent diacylglycerol kinase activity"/>
    <property type="evidence" value="ECO:0007669"/>
    <property type="project" value="InterPro"/>
</dbReference>
<feature type="transmembrane region" description="Helical" evidence="1">
    <location>
        <begin position="300"/>
        <end position="319"/>
    </location>
</feature>
<dbReference type="PANTHER" id="PTHR31303:SF1">
    <property type="entry name" value="CTP-DEPENDENT DIACYLGLYCEROL KINASE 1"/>
    <property type="match status" value="1"/>
</dbReference>
<evidence type="ECO:0000313" key="2">
    <source>
        <dbReference type="EMBL" id="MBB5723125.1"/>
    </source>
</evidence>
<organism evidence="2 3">
    <name type="scientific">Yoonia ponticola</name>
    <dbReference type="NCBI Taxonomy" id="1524255"/>
    <lineage>
        <taxon>Bacteria</taxon>
        <taxon>Pseudomonadati</taxon>
        <taxon>Pseudomonadota</taxon>
        <taxon>Alphaproteobacteria</taxon>
        <taxon>Rhodobacterales</taxon>
        <taxon>Paracoccaceae</taxon>
        <taxon>Yoonia</taxon>
    </lineage>
</organism>
<dbReference type="InterPro" id="IPR037997">
    <property type="entry name" value="Dgk1-like"/>
</dbReference>
<feature type="transmembrane region" description="Helical" evidence="1">
    <location>
        <begin position="331"/>
        <end position="351"/>
    </location>
</feature>
<feature type="transmembrane region" description="Helical" evidence="1">
    <location>
        <begin position="187"/>
        <end position="208"/>
    </location>
</feature>
<evidence type="ECO:0000313" key="3">
    <source>
        <dbReference type="Proteomes" id="UP000535415"/>
    </source>
</evidence>
<dbReference type="AlphaFoldDB" id="A0A7W9BME3"/>
<protein>
    <submittedName>
        <fullName evidence="2">Phytol kinase</fullName>
        <ecNumber evidence="2">2.7.1.182</ecNumber>
    </submittedName>
</protein>
<feature type="transmembrane region" description="Helical" evidence="1">
    <location>
        <begin position="63"/>
        <end position="79"/>
    </location>
</feature>
<keyword evidence="2" id="KW-0418">Kinase</keyword>
<keyword evidence="1" id="KW-0812">Transmembrane</keyword>
<keyword evidence="1" id="KW-0472">Membrane</keyword>